<keyword evidence="5" id="KW-0238">DNA-binding</keyword>
<dbReference type="GO" id="GO:0045944">
    <property type="term" value="P:positive regulation of transcription by RNA polymerase II"/>
    <property type="evidence" value="ECO:0007669"/>
    <property type="project" value="TreeGrafter"/>
</dbReference>
<keyword evidence="2" id="KW-0479">Metal-binding</keyword>
<dbReference type="GO" id="GO:0008270">
    <property type="term" value="F:zinc ion binding"/>
    <property type="evidence" value="ECO:0007669"/>
    <property type="project" value="InterPro"/>
</dbReference>
<organism evidence="10 11">
    <name type="scientific">Pichia membranifaciens NRRL Y-2026</name>
    <dbReference type="NCBI Taxonomy" id="763406"/>
    <lineage>
        <taxon>Eukaryota</taxon>
        <taxon>Fungi</taxon>
        <taxon>Dikarya</taxon>
        <taxon>Ascomycota</taxon>
        <taxon>Saccharomycotina</taxon>
        <taxon>Pichiomycetes</taxon>
        <taxon>Pichiales</taxon>
        <taxon>Pichiaceae</taxon>
        <taxon>Pichia</taxon>
    </lineage>
</organism>
<dbReference type="InterPro" id="IPR001138">
    <property type="entry name" value="Zn2Cys6_DnaBD"/>
</dbReference>
<accession>A0A1E3NJQ2</accession>
<evidence type="ECO:0000256" key="8">
    <source>
        <dbReference type="SAM" id="Coils"/>
    </source>
</evidence>
<dbReference type="OrthoDB" id="189997at2759"/>
<dbReference type="EMBL" id="KV454003">
    <property type="protein sequence ID" value="ODQ46341.1"/>
    <property type="molecule type" value="Genomic_DNA"/>
</dbReference>
<keyword evidence="11" id="KW-1185">Reference proteome</keyword>
<evidence type="ECO:0000259" key="9">
    <source>
        <dbReference type="PROSITE" id="PS50048"/>
    </source>
</evidence>
<dbReference type="AlphaFoldDB" id="A0A1E3NJQ2"/>
<keyword evidence="3" id="KW-0862">Zinc</keyword>
<reference evidence="10 11" key="1">
    <citation type="journal article" date="2016" name="Proc. Natl. Acad. Sci. U.S.A.">
        <title>Comparative genomics of biotechnologically important yeasts.</title>
        <authorList>
            <person name="Riley R."/>
            <person name="Haridas S."/>
            <person name="Wolfe K.H."/>
            <person name="Lopes M.R."/>
            <person name="Hittinger C.T."/>
            <person name="Goeker M."/>
            <person name="Salamov A.A."/>
            <person name="Wisecaver J.H."/>
            <person name="Long T.M."/>
            <person name="Calvey C.H."/>
            <person name="Aerts A.L."/>
            <person name="Barry K.W."/>
            <person name="Choi C."/>
            <person name="Clum A."/>
            <person name="Coughlan A.Y."/>
            <person name="Deshpande S."/>
            <person name="Douglass A.P."/>
            <person name="Hanson S.J."/>
            <person name="Klenk H.-P."/>
            <person name="LaButti K.M."/>
            <person name="Lapidus A."/>
            <person name="Lindquist E.A."/>
            <person name="Lipzen A.M."/>
            <person name="Meier-Kolthoff J.P."/>
            <person name="Ohm R.A."/>
            <person name="Otillar R.P."/>
            <person name="Pangilinan J.L."/>
            <person name="Peng Y."/>
            <person name="Rokas A."/>
            <person name="Rosa C.A."/>
            <person name="Scheuner C."/>
            <person name="Sibirny A.A."/>
            <person name="Slot J.C."/>
            <person name="Stielow J.B."/>
            <person name="Sun H."/>
            <person name="Kurtzman C.P."/>
            <person name="Blackwell M."/>
            <person name="Grigoriev I.V."/>
            <person name="Jeffries T.W."/>
        </authorList>
    </citation>
    <scope>NUCLEOTIDE SEQUENCE [LARGE SCALE GENOMIC DNA]</scope>
    <source>
        <strain evidence="10 11">NRRL Y-2026</strain>
    </source>
</reference>
<dbReference type="RefSeq" id="XP_019017454.1">
    <property type="nucleotide sequence ID" value="XM_019164192.1"/>
</dbReference>
<evidence type="ECO:0000313" key="11">
    <source>
        <dbReference type="Proteomes" id="UP000094455"/>
    </source>
</evidence>
<keyword evidence="4" id="KW-0805">Transcription regulation</keyword>
<dbReference type="PANTHER" id="PTHR47782:SF12">
    <property type="entry name" value="ZN(II)2CYS6 TRANSCRIPTION FACTOR (EUROFUNG)"/>
    <property type="match status" value="1"/>
</dbReference>
<keyword evidence="6" id="KW-0804">Transcription</keyword>
<evidence type="ECO:0000313" key="10">
    <source>
        <dbReference type="EMBL" id="ODQ46341.1"/>
    </source>
</evidence>
<dbReference type="GO" id="GO:0005634">
    <property type="term" value="C:nucleus"/>
    <property type="evidence" value="ECO:0007669"/>
    <property type="project" value="UniProtKB-SubCell"/>
</dbReference>
<dbReference type="Proteomes" id="UP000094455">
    <property type="component" value="Unassembled WGS sequence"/>
</dbReference>
<comment type="subcellular location">
    <subcellularLocation>
        <location evidence="1">Nucleus</location>
    </subcellularLocation>
</comment>
<keyword evidence="8" id="KW-0175">Coiled coil</keyword>
<dbReference type="PANTHER" id="PTHR47782">
    <property type="entry name" value="ZN(II)2CYS6 TRANSCRIPTION FACTOR (EUROFUNG)-RELATED"/>
    <property type="match status" value="1"/>
</dbReference>
<sequence>MLPSCIICKKRKKKCDFNLPSCKHCESMGTQCEYYDEGLDNNVPREYLKSLNDNVIALRNEIEKYRKKINKRTSQNGYTVDKKNRLYEVIKNGTLLEGTNSELHYFGPCSLVSMIYMSSMMLDLRITSLDRVSILDHKSIPPVKMTFDYGMITSDHSKVLITNYLTNIYPSNPLLSESFFHFDLMVKNYPDKKQLFILLILLISSAQIMRKRTDFVPIKVMLQQKVLEIMKTKLSREDGDSILAFLLYALYESFDPETGKSMWKTLSSACAIAERLQLKNLDNTKPLPGLIACTIPRSQFLKVLVFLDSEMSLCLGNSPSISLSKNQILNLKDLSLQSYFLQIFEKVQFYNTLYANSSGCDIVRLFESPMLTTQNDPNIWILASPLLSHNCTSCEAYFSTVVMNILNASIAIIGDYDLRIKGTGITLYWVALSKISTAVLNLILIKKLYYSNYFGLLEKSTVVDNIILGQRLVSQISSQWYSANSIKSFIDMACAIHKLQDI</sequence>
<evidence type="ECO:0000256" key="2">
    <source>
        <dbReference type="ARBA" id="ARBA00022723"/>
    </source>
</evidence>
<dbReference type="SUPFAM" id="SSF57701">
    <property type="entry name" value="Zn2/Cys6 DNA-binding domain"/>
    <property type="match status" value="1"/>
</dbReference>
<evidence type="ECO:0000256" key="1">
    <source>
        <dbReference type="ARBA" id="ARBA00004123"/>
    </source>
</evidence>
<evidence type="ECO:0000256" key="7">
    <source>
        <dbReference type="ARBA" id="ARBA00023242"/>
    </source>
</evidence>
<dbReference type="GO" id="GO:0043565">
    <property type="term" value="F:sequence-specific DNA binding"/>
    <property type="evidence" value="ECO:0007669"/>
    <property type="project" value="TreeGrafter"/>
</dbReference>
<dbReference type="GO" id="GO:0000981">
    <property type="term" value="F:DNA-binding transcription factor activity, RNA polymerase II-specific"/>
    <property type="evidence" value="ECO:0007669"/>
    <property type="project" value="InterPro"/>
</dbReference>
<feature type="domain" description="Zn(2)-C6 fungal-type" evidence="9">
    <location>
        <begin position="4"/>
        <end position="34"/>
    </location>
</feature>
<dbReference type="Pfam" id="PF00172">
    <property type="entry name" value="Zn_clus"/>
    <property type="match status" value="1"/>
</dbReference>
<dbReference type="PROSITE" id="PS00463">
    <property type="entry name" value="ZN2_CY6_FUNGAL_1"/>
    <property type="match status" value="1"/>
</dbReference>
<keyword evidence="7" id="KW-0539">Nucleus</keyword>
<dbReference type="GeneID" id="30180879"/>
<gene>
    <name evidence="10" type="ORF">PICMEDRAFT_72418</name>
</gene>
<dbReference type="InterPro" id="IPR036864">
    <property type="entry name" value="Zn2-C6_fun-type_DNA-bd_sf"/>
</dbReference>
<dbReference type="InterPro" id="IPR052202">
    <property type="entry name" value="Yeast_MetPath_Reg"/>
</dbReference>
<dbReference type="SMART" id="SM00066">
    <property type="entry name" value="GAL4"/>
    <property type="match status" value="1"/>
</dbReference>
<dbReference type="Gene3D" id="4.10.240.10">
    <property type="entry name" value="Zn(2)-C6 fungal-type DNA-binding domain"/>
    <property type="match status" value="1"/>
</dbReference>
<proteinExistence type="predicted"/>
<feature type="coiled-coil region" evidence="8">
    <location>
        <begin position="48"/>
        <end position="75"/>
    </location>
</feature>
<name>A0A1E3NJQ2_9ASCO</name>
<evidence type="ECO:0000256" key="4">
    <source>
        <dbReference type="ARBA" id="ARBA00023015"/>
    </source>
</evidence>
<evidence type="ECO:0000256" key="5">
    <source>
        <dbReference type="ARBA" id="ARBA00023125"/>
    </source>
</evidence>
<evidence type="ECO:0000256" key="3">
    <source>
        <dbReference type="ARBA" id="ARBA00022833"/>
    </source>
</evidence>
<dbReference type="CDD" id="cd12148">
    <property type="entry name" value="fungal_TF_MHR"/>
    <property type="match status" value="1"/>
</dbReference>
<dbReference type="PROSITE" id="PS50048">
    <property type="entry name" value="ZN2_CY6_FUNGAL_2"/>
    <property type="match status" value="1"/>
</dbReference>
<evidence type="ECO:0000256" key="6">
    <source>
        <dbReference type="ARBA" id="ARBA00023163"/>
    </source>
</evidence>
<protein>
    <recommendedName>
        <fullName evidence="9">Zn(2)-C6 fungal-type domain-containing protein</fullName>
    </recommendedName>
</protein>